<sequence>MACELTFRCQELDELRFLVRGGVRHVAPRVLGAEFARVAPVGRIKVRIAPGVWAQRTALPIS</sequence>
<protein>
    <submittedName>
        <fullName evidence="1">Uncharacterized protein</fullName>
    </submittedName>
</protein>
<name>A0A919CH98_9ACTN</name>
<keyword evidence="2" id="KW-1185">Reference proteome</keyword>
<accession>A0A919CH98</accession>
<dbReference type="Proteomes" id="UP000654947">
    <property type="component" value="Unassembled WGS sequence"/>
</dbReference>
<evidence type="ECO:0000313" key="2">
    <source>
        <dbReference type="Proteomes" id="UP000654947"/>
    </source>
</evidence>
<proteinExistence type="predicted"/>
<dbReference type="AlphaFoldDB" id="A0A919CH98"/>
<dbReference type="EMBL" id="BMXL01000009">
    <property type="protein sequence ID" value="GHD25404.1"/>
    <property type="molecule type" value="Genomic_DNA"/>
</dbReference>
<evidence type="ECO:0000313" key="1">
    <source>
        <dbReference type="EMBL" id="GHD25404.1"/>
    </source>
</evidence>
<reference evidence="1 2" key="1">
    <citation type="journal article" date="2014" name="Int. J. Syst. Evol. Microbiol.">
        <title>Complete genome sequence of Corynebacterium casei LMG S-19264T (=DSM 44701T), isolated from a smear-ripened cheese.</title>
        <authorList>
            <consortium name="US DOE Joint Genome Institute (JGI-PGF)"/>
            <person name="Walter F."/>
            <person name="Albersmeier A."/>
            <person name="Kalinowski J."/>
            <person name="Ruckert C."/>
        </authorList>
    </citation>
    <scope>NUCLEOTIDE SEQUENCE [LARGE SCALE GENOMIC DNA]</scope>
    <source>
        <strain evidence="1 2">KCTC 19473</strain>
    </source>
</reference>
<comment type="caution">
    <text evidence="1">The sequence shown here is derived from an EMBL/GenBank/DDBJ whole genome shotgun (WGS) entry which is preliminary data.</text>
</comment>
<gene>
    <name evidence="1" type="ORF">GCM10007147_22680</name>
</gene>
<organism evidence="1 2">
    <name type="scientific">Nocardiopsis kunsanensis</name>
    <dbReference type="NCBI Taxonomy" id="141693"/>
    <lineage>
        <taxon>Bacteria</taxon>
        <taxon>Bacillati</taxon>
        <taxon>Actinomycetota</taxon>
        <taxon>Actinomycetes</taxon>
        <taxon>Streptosporangiales</taxon>
        <taxon>Nocardiopsidaceae</taxon>
        <taxon>Nocardiopsis</taxon>
    </lineage>
</organism>